<dbReference type="InterPro" id="IPR004014">
    <property type="entry name" value="ATPase_P-typ_cation-transptr_N"/>
</dbReference>
<dbReference type="Ensembl" id="ENSORLT00015014036.1">
    <property type="protein sequence ID" value="ENSORLP00015022037.1"/>
    <property type="gene ID" value="ENSORLG00015001215.1"/>
</dbReference>
<sequence>MENAHTKSATEVLDHFGVNENTGLTQEQVKVNLEKYGLNGEYFPSCFGWNSQTNLLK</sequence>
<protein>
    <recommendedName>
        <fullName evidence="2">Cation-transporting P-type ATPase N-terminal domain-containing protein</fullName>
    </recommendedName>
</protein>
<feature type="domain" description="Cation-transporting P-type ATPase N-terminal" evidence="2">
    <location>
        <begin position="5"/>
        <end position="39"/>
    </location>
</feature>
<dbReference type="InterPro" id="IPR023298">
    <property type="entry name" value="ATPase_P-typ_TM_dom_sf"/>
</dbReference>
<dbReference type="Proteomes" id="UP000265200">
    <property type="component" value="Chromosome 14"/>
</dbReference>
<organism evidence="3 4">
    <name type="scientific">Oryzias latipes</name>
    <name type="common">Japanese rice fish</name>
    <name type="synonym">Japanese killifish</name>
    <dbReference type="NCBI Taxonomy" id="8090"/>
    <lineage>
        <taxon>Eukaryota</taxon>
        <taxon>Metazoa</taxon>
        <taxon>Chordata</taxon>
        <taxon>Craniata</taxon>
        <taxon>Vertebrata</taxon>
        <taxon>Euteleostomi</taxon>
        <taxon>Actinopterygii</taxon>
        <taxon>Neopterygii</taxon>
        <taxon>Teleostei</taxon>
        <taxon>Neoteleostei</taxon>
        <taxon>Acanthomorphata</taxon>
        <taxon>Ovalentaria</taxon>
        <taxon>Atherinomorphae</taxon>
        <taxon>Beloniformes</taxon>
        <taxon>Adrianichthyidae</taxon>
        <taxon>Oryziinae</taxon>
        <taxon>Oryzias</taxon>
    </lineage>
</organism>
<accession>A0A3P9IPV3</accession>
<dbReference type="Pfam" id="PF00690">
    <property type="entry name" value="Cation_ATPase_N"/>
    <property type="match status" value="1"/>
</dbReference>
<dbReference type="AlphaFoldDB" id="A0A3P9IPV3"/>
<reference evidence="3" key="3">
    <citation type="submission" date="2025-08" db="UniProtKB">
        <authorList>
            <consortium name="Ensembl"/>
        </authorList>
    </citation>
    <scope>IDENTIFICATION</scope>
    <source>
        <strain evidence="3">HSOK</strain>
    </source>
</reference>
<evidence type="ECO:0000259" key="2">
    <source>
        <dbReference type="Pfam" id="PF00690"/>
    </source>
</evidence>
<reference evidence="3 4" key="2">
    <citation type="submission" date="2017-04" db="EMBL/GenBank/DDBJ databases">
        <title>CpG methylation of centromeres and impact of large insertions on vertebrate speciation.</title>
        <authorList>
            <person name="Ichikawa K."/>
            <person name="Yoshimura J."/>
            <person name="Morishita S."/>
        </authorList>
    </citation>
    <scope>NUCLEOTIDE SEQUENCE</scope>
    <source>
        <strain evidence="3 4">HSOK</strain>
    </source>
</reference>
<dbReference type="SUPFAM" id="SSF81665">
    <property type="entry name" value="Calcium ATPase, transmembrane domain M"/>
    <property type="match status" value="1"/>
</dbReference>
<reference key="1">
    <citation type="journal article" date="2007" name="Nature">
        <title>The medaka draft genome and insights into vertebrate genome evolution.</title>
        <authorList>
            <person name="Kasahara M."/>
            <person name="Naruse K."/>
            <person name="Sasaki S."/>
            <person name="Nakatani Y."/>
            <person name="Qu W."/>
            <person name="Ahsan B."/>
            <person name="Yamada T."/>
            <person name="Nagayasu Y."/>
            <person name="Doi K."/>
            <person name="Kasai Y."/>
            <person name="Jindo T."/>
            <person name="Kobayashi D."/>
            <person name="Shimada A."/>
            <person name="Toyoda A."/>
            <person name="Kuroki Y."/>
            <person name="Fujiyama A."/>
            <person name="Sasaki T."/>
            <person name="Shimizu A."/>
            <person name="Asakawa S."/>
            <person name="Shimizu N."/>
            <person name="Hashimoto S."/>
            <person name="Yang J."/>
            <person name="Lee Y."/>
            <person name="Matsushima K."/>
            <person name="Sugano S."/>
            <person name="Sakaizumi M."/>
            <person name="Narita T."/>
            <person name="Ohishi K."/>
            <person name="Haga S."/>
            <person name="Ohta F."/>
            <person name="Nomoto H."/>
            <person name="Nogata K."/>
            <person name="Morishita T."/>
            <person name="Endo T."/>
            <person name="Shin-I T."/>
            <person name="Takeda H."/>
            <person name="Morishita S."/>
            <person name="Kohara Y."/>
        </authorList>
    </citation>
    <scope>NUCLEOTIDE SEQUENCE [LARGE SCALE GENOMIC DNA]</scope>
    <source>
        <strain>Hd-rR</strain>
    </source>
</reference>
<evidence type="ECO:0000313" key="4">
    <source>
        <dbReference type="Proteomes" id="UP000265200"/>
    </source>
</evidence>
<evidence type="ECO:0000313" key="3">
    <source>
        <dbReference type="Ensembl" id="ENSORLP00015022037.1"/>
    </source>
</evidence>
<keyword evidence="1" id="KW-0460">Magnesium</keyword>
<reference evidence="3" key="4">
    <citation type="submission" date="2025-09" db="UniProtKB">
        <authorList>
            <consortium name="Ensembl"/>
        </authorList>
    </citation>
    <scope>IDENTIFICATION</scope>
    <source>
        <strain evidence="3">HSOK</strain>
    </source>
</reference>
<name>A0A3P9IPV3_ORYLA</name>
<proteinExistence type="predicted"/>
<evidence type="ECO:0000256" key="1">
    <source>
        <dbReference type="ARBA" id="ARBA00022842"/>
    </source>
</evidence>